<feature type="domain" description="Solute-binding protein family 3/N-terminal" evidence="4">
    <location>
        <begin position="49"/>
        <end position="279"/>
    </location>
</feature>
<name>A0A975CIT8_9BURK</name>
<gene>
    <name evidence="5" type="ORF">J1M35_02225</name>
</gene>
<dbReference type="EMBL" id="CP071796">
    <property type="protein sequence ID" value="QTD45757.1"/>
    <property type="molecule type" value="Genomic_DNA"/>
</dbReference>
<sequence length="312" mass="33884">MAYLGLNFRLPLGRHLDWVRPLMLVLACLGTALPALAGEVLDRIKSSGTLNIGYRAAGAPFSYKAPDGSAMGYSIDLCQHLAQAIAKQVGVAQLKVNYVPVTGSDRIVKIVNGSLDLECANTTNSKSRREQVAFGLTHYYAAAKLLVRQGSGVRSLDDLNGKTIALGKGTTSLQIVEARNRTGGKFNLLLVESSKDGANAVEQGRADATMNDDILLLAFAREAQKAKLEVVGPPMSIEPLAIMHSKNDPQLATLVQNEMGRLYREGVARQLYEKWFMGALPHLGYSLQAPMTPLLNDNFRRPSGYVTDWTIL</sequence>
<evidence type="ECO:0000259" key="4">
    <source>
        <dbReference type="SMART" id="SM00062"/>
    </source>
</evidence>
<comment type="similarity">
    <text evidence="1">Belongs to the bacterial solute-binding protein 3 family.</text>
</comment>
<evidence type="ECO:0000256" key="2">
    <source>
        <dbReference type="ARBA" id="ARBA00022448"/>
    </source>
</evidence>
<organism evidence="5 6">
    <name type="scientific">Ottowia testudinis</name>
    <dbReference type="NCBI Taxonomy" id="2816950"/>
    <lineage>
        <taxon>Bacteria</taxon>
        <taxon>Pseudomonadati</taxon>
        <taxon>Pseudomonadota</taxon>
        <taxon>Betaproteobacteria</taxon>
        <taxon>Burkholderiales</taxon>
        <taxon>Comamonadaceae</taxon>
        <taxon>Ottowia</taxon>
    </lineage>
</organism>
<keyword evidence="3" id="KW-0732">Signal</keyword>
<dbReference type="InterPro" id="IPR051455">
    <property type="entry name" value="Bact_solute-bind_prot3"/>
</dbReference>
<dbReference type="KEGG" id="otd:J1M35_02225"/>
<keyword evidence="2" id="KW-0813">Transport</keyword>
<dbReference type="AlphaFoldDB" id="A0A975CIT8"/>
<evidence type="ECO:0000313" key="5">
    <source>
        <dbReference type="EMBL" id="QTD45757.1"/>
    </source>
</evidence>
<protein>
    <submittedName>
        <fullName evidence="5">Amino acid ABC transporter substrate-binding protein</fullName>
    </submittedName>
</protein>
<dbReference type="PANTHER" id="PTHR30085">
    <property type="entry name" value="AMINO ACID ABC TRANSPORTER PERMEASE"/>
    <property type="match status" value="1"/>
</dbReference>
<dbReference type="GO" id="GO:0006865">
    <property type="term" value="P:amino acid transport"/>
    <property type="evidence" value="ECO:0007669"/>
    <property type="project" value="TreeGrafter"/>
</dbReference>
<proteinExistence type="inferred from homology"/>
<dbReference type="GO" id="GO:0030288">
    <property type="term" value="C:outer membrane-bounded periplasmic space"/>
    <property type="evidence" value="ECO:0007669"/>
    <property type="project" value="TreeGrafter"/>
</dbReference>
<dbReference type="GO" id="GO:0005576">
    <property type="term" value="C:extracellular region"/>
    <property type="evidence" value="ECO:0007669"/>
    <property type="project" value="TreeGrafter"/>
</dbReference>
<dbReference type="Gene3D" id="3.40.190.10">
    <property type="entry name" value="Periplasmic binding protein-like II"/>
    <property type="match status" value="2"/>
</dbReference>
<evidence type="ECO:0000256" key="1">
    <source>
        <dbReference type="ARBA" id="ARBA00010333"/>
    </source>
</evidence>
<evidence type="ECO:0000313" key="6">
    <source>
        <dbReference type="Proteomes" id="UP000663903"/>
    </source>
</evidence>
<accession>A0A975CIT8</accession>
<dbReference type="Proteomes" id="UP000663903">
    <property type="component" value="Chromosome"/>
</dbReference>
<dbReference type="Pfam" id="PF00497">
    <property type="entry name" value="SBP_bac_3"/>
    <property type="match status" value="1"/>
</dbReference>
<dbReference type="InterPro" id="IPR001638">
    <property type="entry name" value="Solute-binding_3/MltF_N"/>
</dbReference>
<reference evidence="5" key="1">
    <citation type="submission" date="2021-03" db="EMBL/GenBank/DDBJ databases">
        <title>Ottowia sp. 27C isolated from the cloaca of a Giant Asian pond turtle (Heosemys grandis).</title>
        <authorList>
            <person name="Spergser J."/>
            <person name="Busse H.-J."/>
        </authorList>
    </citation>
    <scope>NUCLEOTIDE SEQUENCE</scope>
    <source>
        <strain evidence="5">27C</strain>
    </source>
</reference>
<dbReference type="CDD" id="cd13688">
    <property type="entry name" value="PBP2_GltI_DEBP"/>
    <property type="match status" value="1"/>
</dbReference>
<dbReference type="PANTHER" id="PTHR30085:SF2">
    <property type="entry name" value="GLUTAMATE_ASPARTATE IMPORT SOLUTE-BINDING PROTEIN"/>
    <property type="match status" value="1"/>
</dbReference>
<dbReference type="SUPFAM" id="SSF53850">
    <property type="entry name" value="Periplasmic binding protein-like II"/>
    <property type="match status" value="1"/>
</dbReference>
<evidence type="ECO:0000256" key="3">
    <source>
        <dbReference type="ARBA" id="ARBA00022729"/>
    </source>
</evidence>
<dbReference type="SMART" id="SM00062">
    <property type="entry name" value="PBPb"/>
    <property type="match status" value="1"/>
</dbReference>
<keyword evidence="6" id="KW-1185">Reference proteome</keyword>
<dbReference type="RefSeq" id="WP_208009504.1">
    <property type="nucleotide sequence ID" value="NZ_CP071796.1"/>
</dbReference>